<dbReference type="NCBIfam" id="NF009205">
    <property type="entry name" value="PRK12553.1"/>
    <property type="match status" value="1"/>
</dbReference>
<keyword evidence="4" id="KW-0720">Serine protease</keyword>
<comment type="caution">
    <text evidence="8">The sequence shown here is derived from an EMBL/GenBank/DDBJ whole genome shotgun (WGS) entry which is preliminary data.</text>
</comment>
<evidence type="ECO:0000256" key="1">
    <source>
        <dbReference type="ARBA" id="ARBA00007039"/>
    </source>
</evidence>
<dbReference type="PANTHER" id="PTHR10381">
    <property type="entry name" value="ATP-DEPENDENT CLP PROTEASE PROTEOLYTIC SUBUNIT"/>
    <property type="match status" value="1"/>
</dbReference>
<dbReference type="InterPro" id="IPR029045">
    <property type="entry name" value="ClpP/crotonase-like_dom_sf"/>
</dbReference>
<dbReference type="GO" id="GO:0051117">
    <property type="term" value="F:ATPase binding"/>
    <property type="evidence" value="ECO:0007669"/>
    <property type="project" value="TreeGrafter"/>
</dbReference>
<dbReference type="PRINTS" id="PR00127">
    <property type="entry name" value="CLPPROTEASEP"/>
</dbReference>
<feature type="active site" evidence="6">
    <location>
        <position position="155"/>
    </location>
</feature>
<dbReference type="GO" id="GO:0004176">
    <property type="term" value="F:ATP-dependent peptidase activity"/>
    <property type="evidence" value="ECO:0007669"/>
    <property type="project" value="InterPro"/>
</dbReference>
<dbReference type="HAMAP" id="MF_00444">
    <property type="entry name" value="ClpP"/>
    <property type="match status" value="1"/>
</dbReference>
<dbReference type="Proteomes" id="UP000807716">
    <property type="component" value="Unassembled WGS sequence"/>
</dbReference>
<dbReference type="PANTHER" id="PTHR10381:SF11">
    <property type="entry name" value="ATP-DEPENDENT CLP PROTEASE PROTEOLYTIC SUBUNIT, MITOCHONDRIAL"/>
    <property type="match status" value="1"/>
</dbReference>
<gene>
    <name evidence="8" type="ORF">DFQ27_005965</name>
</gene>
<dbReference type="SUPFAM" id="SSF52096">
    <property type="entry name" value="ClpP/crotonase"/>
    <property type="match status" value="1"/>
</dbReference>
<dbReference type="GO" id="GO:0006515">
    <property type="term" value="P:protein quality control for misfolded or incompletely synthesized proteins"/>
    <property type="evidence" value="ECO:0007669"/>
    <property type="project" value="TreeGrafter"/>
</dbReference>
<keyword evidence="3" id="KW-0378">Hydrolase</keyword>
<evidence type="ECO:0000256" key="2">
    <source>
        <dbReference type="ARBA" id="ARBA00022670"/>
    </source>
</evidence>
<dbReference type="GO" id="GO:0004252">
    <property type="term" value="F:serine-type endopeptidase activity"/>
    <property type="evidence" value="ECO:0007669"/>
    <property type="project" value="UniProtKB-EC"/>
</dbReference>
<dbReference type="OrthoDB" id="2017408at2759"/>
<dbReference type="AlphaFoldDB" id="A0A9P6Q0U0"/>
<proteinExistence type="inferred from homology"/>
<reference evidence="8" key="1">
    <citation type="journal article" date="2020" name="Fungal Divers.">
        <title>Resolving the Mortierellaceae phylogeny through synthesis of multi-gene phylogenetics and phylogenomics.</title>
        <authorList>
            <person name="Vandepol N."/>
            <person name="Liber J."/>
            <person name="Desiro A."/>
            <person name="Na H."/>
            <person name="Kennedy M."/>
            <person name="Barry K."/>
            <person name="Grigoriev I.V."/>
            <person name="Miller A.N."/>
            <person name="O'Donnell K."/>
            <person name="Stajich J.E."/>
            <person name="Bonito G."/>
        </authorList>
    </citation>
    <scope>NUCLEOTIDE SEQUENCE</scope>
    <source>
        <strain evidence="8">BC1065</strain>
    </source>
</reference>
<dbReference type="GO" id="GO:0009368">
    <property type="term" value="C:endopeptidase Clp complex"/>
    <property type="evidence" value="ECO:0007669"/>
    <property type="project" value="TreeGrafter"/>
</dbReference>
<name>A0A9P6Q0U0_9FUNG</name>
<dbReference type="CDD" id="cd07017">
    <property type="entry name" value="S14_ClpP_2"/>
    <property type="match status" value="1"/>
</dbReference>
<accession>A0A9P6Q0U0</accession>
<evidence type="ECO:0000256" key="5">
    <source>
        <dbReference type="ARBA" id="ARBA00034021"/>
    </source>
</evidence>
<keyword evidence="2" id="KW-0645">Protease</keyword>
<dbReference type="Pfam" id="PF00574">
    <property type="entry name" value="CLP_protease"/>
    <property type="match status" value="1"/>
</dbReference>
<sequence>MALQGVSRMHMHMNASYPGQGIFSDWTQEPTAQSLVPIVVEQTARGERSYDIFSRLLKERIICLNGPVHDHTAALIVAQLLFLESENPEKPISLYINSPGGSVTAGMAIYDTMQYIQSPVSTLCHGQACSMGSLLLAAGEPGKRYALPNASIMMHQPSGGASGQASDIAIHAREILRVRERLNRIYQKHCNVKDLEVIERAVERDHFMDAEEALKFGLIDKIMVKRPSAVGMGASSS</sequence>
<evidence type="ECO:0000256" key="4">
    <source>
        <dbReference type="ARBA" id="ARBA00022825"/>
    </source>
</evidence>
<keyword evidence="9" id="KW-1185">Reference proteome</keyword>
<dbReference type="PROSITE" id="PS00382">
    <property type="entry name" value="CLP_PROTEASE_HIS"/>
    <property type="match status" value="1"/>
</dbReference>
<dbReference type="NCBIfam" id="NF001368">
    <property type="entry name" value="PRK00277.1"/>
    <property type="match status" value="1"/>
</dbReference>
<evidence type="ECO:0000256" key="6">
    <source>
        <dbReference type="PROSITE-ProRule" id="PRU10086"/>
    </source>
</evidence>
<comment type="catalytic activity">
    <reaction evidence="5 6">
        <text>Hydrolysis of proteins to small peptides in the presence of ATP and magnesium. alpha-casein is the usual test substrate. In the absence of ATP, only oligopeptides shorter than five residues are hydrolyzed (such as succinyl-Leu-Tyr-|-NHMec, and Leu-Tyr-Leu-|-Tyr-Trp, in which cleavage of the -Tyr-|-Leu- and -Tyr-|-Trp bonds also occurs).</text>
        <dbReference type="EC" id="3.4.21.92"/>
    </reaction>
</comment>
<evidence type="ECO:0000256" key="3">
    <source>
        <dbReference type="ARBA" id="ARBA00022801"/>
    </source>
</evidence>
<evidence type="ECO:0000313" key="8">
    <source>
        <dbReference type="EMBL" id="KAG0256021.1"/>
    </source>
</evidence>
<organism evidence="8 9">
    <name type="scientific">Actinomortierella ambigua</name>
    <dbReference type="NCBI Taxonomy" id="1343610"/>
    <lineage>
        <taxon>Eukaryota</taxon>
        <taxon>Fungi</taxon>
        <taxon>Fungi incertae sedis</taxon>
        <taxon>Mucoromycota</taxon>
        <taxon>Mortierellomycotina</taxon>
        <taxon>Mortierellomycetes</taxon>
        <taxon>Mortierellales</taxon>
        <taxon>Mortierellaceae</taxon>
        <taxon>Actinomortierella</taxon>
    </lineage>
</organism>
<dbReference type="EMBL" id="JAAAJB010000430">
    <property type="protein sequence ID" value="KAG0256021.1"/>
    <property type="molecule type" value="Genomic_DNA"/>
</dbReference>
<dbReference type="FunFam" id="3.90.226.10:FF:000001">
    <property type="entry name" value="ATP-dependent Clp protease proteolytic subunit"/>
    <property type="match status" value="1"/>
</dbReference>
<dbReference type="Gene3D" id="3.90.226.10">
    <property type="entry name" value="2-enoyl-CoA Hydratase, Chain A, domain 1"/>
    <property type="match status" value="1"/>
</dbReference>
<protein>
    <recommendedName>
        <fullName evidence="7">ATP-dependent Clp protease proteolytic subunit</fullName>
    </recommendedName>
</protein>
<dbReference type="InterPro" id="IPR033135">
    <property type="entry name" value="ClpP_His_AS"/>
</dbReference>
<dbReference type="InterPro" id="IPR023562">
    <property type="entry name" value="ClpP/TepA"/>
</dbReference>
<evidence type="ECO:0000256" key="7">
    <source>
        <dbReference type="RuleBase" id="RU003567"/>
    </source>
</evidence>
<dbReference type="InterPro" id="IPR001907">
    <property type="entry name" value="ClpP"/>
</dbReference>
<evidence type="ECO:0000313" key="9">
    <source>
        <dbReference type="Proteomes" id="UP000807716"/>
    </source>
</evidence>
<comment type="similarity">
    <text evidence="1 7">Belongs to the peptidase S14 family.</text>
</comment>